<feature type="transmembrane region" description="Helical" evidence="1">
    <location>
        <begin position="268"/>
        <end position="287"/>
    </location>
</feature>
<keyword evidence="1" id="KW-1133">Transmembrane helix</keyword>
<dbReference type="Pfam" id="PF05795">
    <property type="entry name" value="Plasmodium_Vir"/>
    <property type="match status" value="2"/>
</dbReference>
<organism evidence="2 3">
    <name type="scientific">Plasmodium ovale curtisi</name>
    <dbReference type="NCBI Taxonomy" id="864141"/>
    <lineage>
        <taxon>Eukaryota</taxon>
        <taxon>Sar</taxon>
        <taxon>Alveolata</taxon>
        <taxon>Apicomplexa</taxon>
        <taxon>Aconoidasida</taxon>
        <taxon>Haemosporida</taxon>
        <taxon>Plasmodiidae</taxon>
        <taxon>Plasmodium</taxon>
        <taxon>Plasmodium (Plasmodium)</taxon>
    </lineage>
</organism>
<dbReference type="AlphaFoldDB" id="A0A1A8WR44"/>
<dbReference type="EMBL" id="FLQU01001874">
    <property type="protein sequence ID" value="SBS94778.1"/>
    <property type="molecule type" value="Genomic_DNA"/>
</dbReference>
<proteinExistence type="predicted"/>
<keyword evidence="1" id="KW-0472">Membrane</keyword>
<reference evidence="3" key="1">
    <citation type="submission" date="2016-05" db="EMBL/GenBank/DDBJ databases">
        <authorList>
            <person name="Naeem Raeece"/>
        </authorList>
    </citation>
    <scope>NUCLEOTIDE SEQUENCE [LARGE SCALE GENOMIC DNA]</scope>
</reference>
<protein>
    <submittedName>
        <fullName evidence="2">PIR Superfamily Protein</fullName>
    </submittedName>
</protein>
<evidence type="ECO:0000256" key="1">
    <source>
        <dbReference type="SAM" id="Phobius"/>
    </source>
</evidence>
<name>A0A1A8WR44_PLAOA</name>
<accession>A0A1A8WR44</accession>
<sequence>MADVDIDLKKLGSVEFDYALDNIKGKCDKCSLCYSNFNNLKNPFSFQLLCLRLVKNIEYTHSTIEINGMPLKEKRCDDFIYWMHNNVIKMNEKADQDEINKIINELKKIWGSVNDKLISEGKEKLHMCDITKIKTPENFEELKQKKIMSDYCQNFEFLRTKLTMNKYDCNIYYDYFIKTKDIYNDIFEKCHKPGSDKTNCPYLCKDNKHDPKQIISKLNCDNIPEEKEKPNLITQEQCNTETDKLRSELGKALLDTSNPAFNFSDPRAILLILFTFWGIFLTFLFLYKLTPFASLLRNNLLKKKIVRDNLDEQAVDESIYDYSDNVNTNMQNIGYNISYNSDWNLSG</sequence>
<evidence type="ECO:0000313" key="2">
    <source>
        <dbReference type="EMBL" id="SBS94778.1"/>
    </source>
</evidence>
<evidence type="ECO:0000313" key="3">
    <source>
        <dbReference type="Proteomes" id="UP000078560"/>
    </source>
</evidence>
<keyword evidence="1" id="KW-0812">Transmembrane</keyword>
<gene>
    <name evidence="2" type="ORF">POVCU2_0090520</name>
</gene>
<dbReference type="Proteomes" id="UP000078560">
    <property type="component" value="Unassembled WGS sequence"/>
</dbReference>
<dbReference type="InterPro" id="IPR008780">
    <property type="entry name" value="Plasmodium_Vir"/>
</dbReference>